<sequence length="98" mass="10890">MAHLVRSVDPLGVVSEYSYDELRLTEKLTMKVRTYCPGDGCAGHVIQANMTISAASGRCCHRMRGQGSQAMRQQKNLVSQRNALGERAEFFWDALTAL</sequence>
<proteinExistence type="predicted"/>
<gene>
    <name evidence="1" type="ORF">CAY53_07865</name>
</gene>
<dbReference type="AlphaFoldDB" id="A0A2L1GNY8"/>
<dbReference type="KEGG" id="deo:CAY53_07865"/>
<dbReference type="Proteomes" id="UP000239867">
    <property type="component" value="Chromosome"/>
</dbReference>
<organism evidence="1 2">
    <name type="scientific">Desulfobulbus oralis</name>
    <dbReference type="NCBI Taxonomy" id="1986146"/>
    <lineage>
        <taxon>Bacteria</taxon>
        <taxon>Pseudomonadati</taxon>
        <taxon>Thermodesulfobacteriota</taxon>
        <taxon>Desulfobulbia</taxon>
        <taxon>Desulfobulbales</taxon>
        <taxon>Desulfobulbaceae</taxon>
        <taxon>Desulfobulbus</taxon>
    </lineage>
</organism>
<dbReference type="OrthoDB" id="8481850at2"/>
<dbReference type="EMBL" id="CP021255">
    <property type="protein sequence ID" value="AVD71393.1"/>
    <property type="molecule type" value="Genomic_DNA"/>
</dbReference>
<reference evidence="1 2" key="1">
    <citation type="journal article" date="2018" name="MBio">
        <title>Insights into the evolution of host association through the isolation and characterization of a novel human periodontal pathobiont, Desulfobulbus oralis.</title>
        <authorList>
            <person name="Cross K.L."/>
            <person name="Chirania P."/>
            <person name="Xiong W."/>
            <person name="Beall C.J."/>
            <person name="Elkins J.G."/>
            <person name="Giannone R.J."/>
            <person name="Griffen A.L."/>
            <person name="Guss A.M."/>
            <person name="Hettich R.L."/>
            <person name="Joshi S.S."/>
            <person name="Mokrzan E.M."/>
            <person name="Martin R.K."/>
            <person name="Zhulin I.B."/>
            <person name="Leys E.J."/>
            <person name="Podar M."/>
        </authorList>
    </citation>
    <scope>NUCLEOTIDE SEQUENCE [LARGE SCALE GENOMIC DNA]</scope>
    <source>
        <strain evidence="1 2">ORNL</strain>
    </source>
</reference>
<evidence type="ECO:0000313" key="2">
    <source>
        <dbReference type="Proteomes" id="UP000239867"/>
    </source>
</evidence>
<accession>A0A2L1GNY8</accession>
<name>A0A2L1GNY8_9BACT</name>
<protein>
    <submittedName>
        <fullName evidence="1">Uncharacterized protein</fullName>
    </submittedName>
</protein>
<dbReference type="RefSeq" id="WP_104936658.1">
    <property type="nucleotide sequence ID" value="NZ_CP021255.1"/>
</dbReference>
<keyword evidence="2" id="KW-1185">Reference proteome</keyword>
<evidence type="ECO:0000313" key="1">
    <source>
        <dbReference type="EMBL" id="AVD71393.1"/>
    </source>
</evidence>